<dbReference type="PROSITE" id="PS50076">
    <property type="entry name" value="DNAJ_2"/>
    <property type="match status" value="1"/>
</dbReference>
<dbReference type="Gene3D" id="1.10.150.20">
    <property type="entry name" value="5' to 3' exonuclease, C-terminal subdomain"/>
    <property type="match status" value="1"/>
</dbReference>
<feature type="transmembrane region" description="Helical" evidence="10">
    <location>
        <begin position="197"/>
        <end position="218"/>
    </location>
</feature>
<dbReference type="GO" id="GO:0031207">
    <property type="term" value="C:Sec62/Sec63 complex"/>
    <property type="evidence" value="ECO:0007669"/>
    <property type="project" value="TreeGrafter"/>
</dbReference>
<evidence type="ECO:0000313" key="12">
    <source>
        <dbReference type="EMBL" id="CAD9316616.1"/>
    </source>
</evidence>
<dbReference type="Gene3D" id="1.10.287.110">
    <property type="entry name" value="DnaJ domain"/>
    <property type="match status" value="1"/>
</dbReference>
<dbReference type="GO" id="GO:0006614">
    <property type="term" value="P:SRP-dependent cotranslational protein targeting to membrane"/>
    <property type="evidence" value="ECO:0007669"/>
    <property type="project" value="TreeGrafter"/>
</dbReference>
<dbReference type="InterPro" id="IPR004179">
    <property type="entry name" value="Sec63-dom"/>
</dbReference>
<evidence type="ECO:0000256" key="6">
    <source>
        <dbReference type="ARBA" id="ARBA00022989"/>
    </source>
</evidence>
<dbReference type="SUPFAM" id="SSF158702">
    <property type="entry name" value="Sec63 N-terminal domain-like"/>
    <property type="match status" value="1"/>
</dbReference>
<dbReference type="Gene3D" id="1.10.3380.10">
    <property type="entry name" value="Sec63 N-terminal domain-like domain"/>
    <property type="match status" value="1"/>
</dbReference>
<organism evidence="12">
    <name type="scientific">Ditylum brightwellii</name>
    <dbReference type="NCBI Taxonomy" id="49249"/>
    <lineage>
        <taxon>Eukaryota</taxon>
        <taxon>Sar</taxon>
        <taxon>Stramenopiles</taxon>
        <taxon>Ochrophyta</taxon>
        <taxon>Bacillariophyta</taxon>
        <taxon>Mediophyceae</taxon>
        <taxon>Lithodesmiophycidae</taxon>
        <taxon>Lithodesmiales</taxon>
        <taxon>Lithodesmiaceae</taxon>
        <taxon>Ditylum</taxon>
    </lineage>
</organism>
<dbReference type="GO" id="GO:0003723">
    <property type="term" value="F:RNA binding"/>
    <property type="evidence" value="ECO:0007669"/>
    <property type="project" value="TreeGrafter"/>
</dbReference>
<proteinExistence type="predicted"/>
<feature type="compositionally biased region" description="Basic and acidic residues" evidence="9">
    <location>
        <begin position="598"/>
        <end position="612"/>
    </location>
</feature>
<feature type="region of interest" description="Disordered" evidence="9">
    <location>
        <begin position="579"/>
        <end position="641"/>
    </location>
</feature>
<keyword evidence="4" id="KW-0256">Endoplasmic reticulum</keyword>
<dbReference type="GO" id="GO:0008320">
    <property type="term" value="F:protein transmembrane transporter activity"/>
    <property type="evidence" value="ECO:0007669"/>
    <property type="project" value="TreeGrafter"/>
</dbReference>
<dbReference type="PANTHER" id="PTHR24075">
    <property type="entry name" value="SEC63 DOMAIN-CONTAINING"/>
    <property type="match status" value="1"/>
</dbReference>
<dbReference type="PANTHER" id="PTHR24075:SF0">
    <property type="entry name" value="TRANSLOCATION PROTEIN SEC63 HOMOLOG"/>
    <property type="match status" value="1"/>
</dbReference>
<dbReference type="SUPFAM" id="SSF46565">
    <property type="entry name" value="Chaperone J-domain"/>
    <property type="match status" value="1"/>
</dbReference>
<feature type="compositionally biased region" description="Acidic residues" evidence="9">
    <location>
        <begin position="581"/>
        <end position="597"/>
    </location>
</feature>
<evidence type="ECO:0000256" key="5">
    <source>
        <dbReference type="ARBA" id="ARBA00022927"/>
    </source>
</evidence>
<reference evidence="12" key="1">
    <citation type="submission" date="2021-01" db="EMBL/GenBank/DDBJ databases">
        <authorList>
            <person name="Corre E."/>
            <person name="Pelletier E."/>
            <person name="Niang G."/>
            <person name="Scheremetjew M."/>
            <person name="Finn R."/>
            <person name="Kale V."/>
            <person name="Holt S."/>
            <person name="Cochrane G."/>
            <person name="Meng A."/>
            <person name="Brown T."/>
            <person name="Cohen L."/>
        </authorList>
    </citation>
    <scope>NUCLEOTIDE SEQUENCE</scope>
    <source>
        <strain evidence="12">Pop2</strain>
    </source>
</reference>
<dbReference type="FunFam" id="1.10.287.110:FF:000063">
    <property type="entry name" value="Translocation protein SEC63"/>
    <property type="match status" value="1"/>
</dbReference>
<accession>A0A6S9GXF9</accession>
<dbReference type="Pfam" id="PF02889">
    <property type="entry name" value="Sec63"/>
    <property type="match status" value="1"/>
</dbReference>
<dbReference type="AlphaFoldDB" id="A0A6S9GXF9"/>
<evidence type="ECO:0000256" key="7">
    <source>
        <dbReference type="ARBA" id="ARBA00023136"/>
    </source>
</evidence>
<evidence type="ECO:0000256" key="9">
    <source>
        <dbReference type="SAM" id="MobiDB-lite"/>
    </source>
</evidence>
<feature type="transmembrane region" description="Helical" evidence="10">
    <location>
        <begin position="6"/>
        <end position="28"/>
    </location>
</feature>
<comment type="subcellular location">
    <subcellularLocation>
        <location evidence="1">Endoplasmic reticulum membrane</location>
        <topology evidence="1">Multi-pass membrane protein</topology>
    </subcellularLocation>
</comment>
<dbReference type="SUPFAM" id="SSF81296">
    <property type="entry name" value="E set domains"/>
    <property type="match status" value="1"/>
</dbReference>
<dbReference type="SMART" id="SM00271">
    <property type="entry name" value="DnaJ"/>
    <property type="match status" value="1"/>
</dbReference>
<keyword evidence="5" id="KW-0653">Protein transport</keyword>
<keyword evidence="3 10" id="KW-0812">Transmembrane</keyword>
<keyword evidence="7 10" id="KW-0472">Membrane</keyword>
<dbReference type="CDD" id="cd06257">
    <property type="entry name" value="DnaJ"/>
    <property type="match status" value="1"/>
</dbReference>
<evidence type="ECO:0000256" key="1">
    <source>
        <dbReference type="ARBA" id="ARBA00004477"/>
    </source>
</evidence>
<keyword evidence="2" id="KW-0813">Transport</keyword>
<evidence type="ECO:0000256" key="8">
    <source>
        <dbReference type="ARBA" id="ARBA00023186"/>
    </source>
</evidence>
<evidence type="ECO:0000256" key="2">
    <source>
        <dbReference type="ARBA" id="ARBA00022448"/>
    </source>
</evidence>
<dbReference type="PRINTS" id="PR00625">
    <property type="entry name" value="JDOMAIN"/>
</dbReference>
<evidence type="ECO:0000256" key="10">
    <source>
        <dbReference type="SAM" id="Phobius"/>
    </source>
</evidence>
<dbReference type="Gene3D" id="2.60.40.150">
    <property type="entry name" value="C2 domain"/>
    <property type="match status" value="1"/>
</dbReference>
<evidence type="ECO:0000259" key="11">
    <source>
        <dbReference type="PROSITE" id="PS50076"/>
    </source>
</evidence>
<dbReference type="InterPro" id="IPR001623">
    <property type="entry name" value="DnaJ_domain"/>
</dbReference>
<dbReference type="PROSITE" id="PS00636">
    <property type="entry name" value="DNAJ_1"/>
    <property type="match status" value="1"/>
</dbReference>
<evidence type="ECO:0000256" key="4">
    <source>
        <dbReference type="ARBA" id="ARBA00022824"/>
    </source>
</evidence>
<keyword evidence="8" id="KW-0143">Chaperone</keyword>
<dbReference type="GO" id="GO:0006620">
    <property type="term" value="P:post-translational protein targeting to endoplasmic reticulum membrane"/>
    <property type="evidence" value="ECO:0007669"/>
    <property type="project" value="TreeGrafter"/>
</dbReference>
<dbReference type="InterPro" id="IPR035892">
    <property type="entry name" value="C2_domain_sf"/>
</dbReference>
<name>A0A6S9GXF9_9STRA</name>
<feature type="domain" description="J" evidence="11">
    <location>
        <begin position="106"/>
        <end position="171"/>
    </location>
</feature>
<dbReference type="InterPro" id="IPR018253">
    <property type="entry name" value="DnaJ_domain_CS"/>
</dbReference>
<evidence type="ECO:0000256" key="3">
    <source>
        <dbReference type="ARBA" id="ARBA00022692"/>
    </source>
</evidence>
<dbReference type="SMART" id="SM00973">
    <property type="entry name" value="Sec63"/>
    <property type="match status" value="1"/>
</dbReference>
<dbReference type="Pfam" id="PF00226">
    <property type="entry name" value="DnaJ"/>
    <property type="match status" value="1"/>
</dbReference>
<protein>
    <recommendedName>
        <fullName evidence="11">J domain-containing protein</fullName>
    </recommendedName>
</protein>
<gene>
    <name evidence="12" type="ORF">DBRI1063_LOCUS3023</name>
</gene>
<dbReference type="EMBL" id="HBGN01004551">
    <property type="protein sequence ID" value="CAD9316616.1"/>
    <property type="molecule type" value="Transcribed_RNA"/>
</dbReference>
<feature type="transmembrane region" description="Helical" evidence="10">
    <location>
        <begin position="75"/>
        <end position="94"/>
    </location>
</feature>
<sequence length="641" mass="72571">MLQYDNSAFYFFALSFISIYIFPSWWYIIKKVYRAFFGLSDADIGAVVRTSDEKKKAAALKKSQKGFSLLKSQAFVVNLLFTIACTFLFVYLSVSVSNDGEVNSFDPFHILGIDTGADTKEIKKAYKKMSLMYHPDKNPNNPSAEAMFMMVAKAYEALTDATAKENYEKYGNPDGKQSLEVSIGLPSWLLDTDNRNFVLMAYLLIMVVVIPFSVWRYYSDSSKFGEKDVMYDTYSWFHHTLNEHTINKSLPEIFAGCAEFRQKNMPKTQAEKEEIGKTMTKVRSQMQKPKFNHPVCVKGNVLLHAHLLRKTDELSEGLKADLKYMLRVSSSLIDAMISVCKHQESMQTALNCISFGQYVAQACWTKDSSLLQLPYFTAEEVKHVTKGKASQKASNLAEYLKIEDDKKKGVADFSEEQKKDIFKCCSLMPNLTVETKVFVDDDEDDKVYEGDLCTVKVTLTRNNLQEGEKAGLVHAPHFPYPKQEAWWVVLGTSEGKIISIDKVTNPNRVVEHEIKFLAPREGEYEFDLHVMSTAYMGLDQQMKVGLSTLDASALPEYKIHPDDAELDDEPTLFEEMLNANVEDDSDSDDDSDDESEEEGIKELSAAERKKQELQNARKKAAAAAGDDSDSDSEVEEVYTEK</sequence>
<dbReference type="InterPro" id="IPR014756">
    <property type="entry name" value="Ig_E-set"/>
</dbReference>
<keyword evidence="6 10" id="KW-1133">Transmembrane helix</keyword>
<dbReference type="InterPro" id="IPR036869">
    <property type="entry name" value="J_dom_sf"/>
</dbReference>
<feature type="compositionally biased region" description="Acidic residues" evidence="9">
    <location>
        <begin position="626"/>
        <end position="641"/>
    </location>
</feature>